<name>A0A2G2X962_CAPBA</name>
<dbReference type="PANTHER" id="PTHR44366">
    <property type="entry name" value="UDP-N-ACETYLGLUCOSAMINE--PEPTIDE N-ACETYLGLUCOSAMINYLTRANSFERASE 110 KDA SUBUNIT"/>
    <property type="match status" value="1"/>
</dbReference>
<dbReference type="Pfam" id="PF13844">
    <property type="entry name" value="Glyco_transf_41"/>
    <property type="match status" value="1"/>
</dbReference>
<protein>
    <submittedName>
        <fullName evidence="7">UDP-N-acetylglucosamine--peptide N-acetylglucosaminyltransferase SEC</fullName>
    </submittedName>
</protein>
<evidence type="ECO:0000256" key="3">
    <source>
        <dbReference type="ARBA" id="ARBA00022737"/>
    </source>
</evidence>
<keyword evidence="7" id="KW-0328">Glycosyltransferase</keyword>
<keyword evidence="4" id="KW-0802">TPR repeat</keyword>
<dbReference type="GO" id="GO:0006493">
    <property type="term" value="P:protein O-linked glycosylation"/>
    <property type="evidence" value="ECO:0007669"/>
    <property type="project" value="InterPro"/>
</dbReference>
<accession>A0A2G2X962</accession>
<dbReference type="STRING" id="33114.A0A2G2X962"/>
<dbReference type="EMBL" id="MLFT02000003">
    <property type="protein sequence ID" value="PHT54035.1"/>
    <property type="molecule type" value="Genomic_DNA"/>
</dbReference>
<feature type="signal peptide" evidence="5">
    <location>
        <begin position="1"/>
        <end position="16"/>
    </location>
</feature>
<keyword evidence="3" id="KW-0677">Repeat</keyword>
<sequence>MLIIRLFFITASFSNSSWLFKLTYTDATAQGLQPDQIILTDTESKQEHIRHSSLSDLFPDTPLYNAHTTGTDVLWAGLPMITLPLEKMATRVAGSLCLASGLGDEMIVSSMKDYEKAVSLALNRPKLQDLTNRLKAVRMSCPLFDTPRCVRNLERSYFKMWNLYCFGKHPQHFKVSENDSKFPFDR</sequence>
<evidence type="ECO:0000313" key="8">
    <source>
        <dbReference type="Proteomes" id="UP000224567"/>
    </source>
</evidence>
<dbReference type="Gene3D" id="3.40.50.11380">
    <property type="match status" value="1"/>
</dbReference>
<keyword evidence="2" id="KW-0808">Transferase</keyword>
<dbReference type="InterPro" id="IPR037919">
    <property type="entry name" value="OGT"/>
</dbReference>
<dbReference type="OrthoDB" id="421121at2759"/>
<evidence type="ECO:0000256" key="2">
    <source>
        <dbReference type="ARBA" id="ARBA00022679"/>
    </source>
</evidence>
<reference evidence="8" key="2">
    <citation type="journal article" date="2017" name="J. Anim. Genet.">
        <title>Multiple reference genome sequences of hot pepper reveal the massive evolution of plant disease resistance genes by retroduplication.</title>
        <authorList>
            <person name="Kim S."/>
            <person name="Park J."/>
            <person name="Yeom S.-I."/>
            <person name="Kim Y.-M."/>
            <person name="Seo E."/>
            <person name="Kim K.-T."/>
            <person name="Kim M.-S."/>
            <person name="Lee J.M."/>
            <person name="Cheong K."/>
            <person name="Shin H.-S."/>
            <person name="Kim S.-B."/>
            <person name="Han K."/>
            <person name="Lee J."/>
            <person name="Park M."/>
            <person name="Lee H.-A."/>
            <person name="Lee H.-Y."/>
            <person name="Lee Y."/>
            <person name="Oh S."/>
            <person name="Lee J.H."/>
            <person name="Choi E."/>
            <person name="Choi E."/>
            <person name="Lee S.E."/>
            <person name="Jeon J."/>
            <person name="Kim H."/>
            <person name="Choi G."/>
            <person name="Song H."/>
            <person name="Lee J."/>
            <person name="Lee S.-C."/>
            <person name="Kwon J.-K."/>
            <person name="Lee H.-Y."/>
            <person name="Koo N."/>
            <person name="Hong Y."/>
            <person name="Kim R.W."/>
            <person name="Kang W.-H."/>
            <person name="Huh J.H."/>
            <person name="Kang B.-C."/>
            <person name="Yang T.-J."/>
            <person name="Lee Y.-H."/>
            <person name="Bennetzen J.L."/>
            <person name="Choi D."/>
        </authorList>
    </citation>
    <scope>NUCLEOTIDE SEQUENCE [LARGE SCALE GENOMIC DNA]</scope>
    <source>
        <strain evidence="8">cv. PBC81</strain>
    </source>
</reference>
<gene>
    <name evidence="7" type="ORF">CQW23_08497</name>
</gene>
<dbReference type="AlphaFoldDB" id="A0A2G2X962"/>
<comment type="caution">
    <text evidence="7">The sequence shown here is derived from an EMBL/GenBank/DDBJ whole genome shotgun (WGS) entry which is preliminary data.</text>
</comment>
<dbReference type="GO" id="GO:0097363">
    <property type="term" value="F:protein O-acetylglucosaminyltransferase activity"/>
    <property type="evidence" value="ECO:0007669"/>
    <property type="project" value="TreeGrafter"/>
</dbReference>
<keyword evidence="5" id="KW-0732">Signal</keyword>
<dbReference type="Proteomes" id="UP000224567">
    <property type="component" value="Unassembled WGS sequence"/>
</dbReference>
<evidence type="ECO:0000256" key="1">
    <source>
        <dbReference type="ARBA" id="ARBA00004922"/>
    </source>
</evidence>
<evidence type="ECO:0000313" key="7">
    <source>
        <dbReference type="EMBL" id="PHT54035.1"/>
    </source>
</evidence>
<dbReference type="InterPro" id="IPR029489">
    <property type="entry name" value="OGT/SEC/SPY_C"/>
</dbReference>
<organism evidence="7 8">
    <name type="scientific">Capsicum baccatum</name>
    <name type="common">Peruvian pepper</name>
    <dbReference type="NCBI Taxonomy" id="33114"/>
    <lineage>
        <taxon>Eukaryota</taxon>
        <taxon>Viridiplantae</taxon>
        <taxon>Streptophyta</taxon>
        <taxon>Embryophyta</taxon>
        <taxon>Tracheophyta</taxon>
        <taxon>Spermatophyta</taxon>
        <taxon>Magnoliopsida</taxon>
        <taxon>eudicotyledons</taxon>
        <taxon>Gunneridae</taxon>
        <taxon>Pentapetalae</taxon>
        <taxon>asterids</taxon>
        <taxon>lamiids</taxon>
        <taxon>Solanales</taxon>
        <taxon>Solanaceae</taxon>
        <taxon>Solanoideae</taxon>
        <taxon>Capsiceae</taxon>
        <taxon>Capsicum</taxon>
    </lineage>
</organism>
<evidence type="ECO:0000256" key="5">
    <source>
        <dbReference type="SAM" id="SignalP"/>
    </source>
</evidence>
<evidence type="ECO:0000259" key="6">
    <source>
        <dbReference type="Pfam" id="PF13844"/>
    </source>
</evidence>
<evidence type="ECO:0000256" key="4">
    <source>
        <dbReference type="ARBA" id="ARBA00022803"/>
    </source>
</evidence>
<proteinExistence type="predicted"/>
<keyword evidence="8" id="KW-1185">Reference proteome</keyword>
<dbReference type="Gene3D" id="3.40.50.2000">
    <property type="entry name" value="Glycogen Phosphorylase B"/>
    <property type="match status" value="1"/>
</dbReference>
<comment type="pathway">
    <text evidence="1">Protein modification; protein glycosylation.</text>
</comment>
<feature type="domain" description="O-GlcNAc transferase C-terminal" evidence="6">
    <location>
        <begin position="27"/>
        <end position="151"/>
    </location>
</feature>
<dbReference type="PANTHER" id="PTHR44366:SF1">
    <property type="entry name" value="UDP-N-ACETYLGLUCOSAMINE--PEPTIDE N-ACETYLGLUCOSAMINYLTRANSFERASE 110 KDA SUBUNIT"/>
    <property type="match status" value="1"/>
</dbReference>
<reference evidence="7 8" key="1">
    <citation type="journal article" date="2017" name="Genome Biol.">
        <title>New reference genome sequences of hot pepper reveal the massive evolution of plant disease-resistance genes by retroduplication.</title>
        <authorList>
            <person name="Kim S."/>
            <person name="Park J."/>
            <person name="Yeom S.I."/>
            <person name="Kim Y.M."/>
            <person name="Seo E."/>
            <person name="Kim K.T."/>
            <person name="Kim M.S."/>
            <person name="Lee J.M."/>
            <person name="Cheong K."/>
            <person name="Shin H.S."/>
            <person name="Kim S.B."/>
            <person name="Han K."/>
            <person name="Lee J."/>
            <person name="Park M."/>
            <person name="Lee H.A."/>
            <person name="Lee H.Y."/>
            <person name="Lee Y."/>
            <person name="Oh S."/>
            <person name="Lee J.H."/>
            <person name="Choi E."/>
            <person name="Choi E."/>
            <person name="Lee S.E."/>
            <person name="Jeon J."/>
            <person name="Kim H."/>
            <person name="Choi G."/>
            <person name="Song H."/>
            <person name="Lee J."/>
            <person name="Lee S.C."/>
            <person name="Kwon J.K."/>
            <person name="Lee H.Y."/>
            <person name="Koo N."/>
            <person name="Hong Y."/>
            <person name="Kim R.W."/>
            <person name="Kang W.H."/>
            <person name="Huh J.H."/>
            <person name="Kang B.C."/>
            <person name="Yang T.J."/>
            <person name="Lee Y.H."/>
            <person name="Bennetzen J.L."/>
            <person name="Choi D."/>
        </authorList>
    </citation>
    <scope>NUCLEOTIDE SEQUENCE [LARGE SCALE GENOMIC DNA]</scope>
    <source>
        <strain evidence="8">cv. PBC81</strain>
    </source>
</reference>
<feature type="chain" id="PRO_5013881804" evidence="5">
    <location>
        <begin position="17"/>
        <end position="186"/>
    </location>
</feature>